<dbReference type="PANTHER" id="PTHR15002:SF0">
    <property type="entry name" value="RIBOSOMAL BIOGENESIS PROTEIN LAS1L"/>
    <property type="match status" value="1"/>
</dbReference>
<evidence type="ECO:0000313" key="2">
    <source>
        <dbReference type="Proteomes" id="UP001359559"/>
    </source>
</evidence>
<dbReference type="InterPro" id="IPR007174">
    <property type="entry name" value="Las1"/>
</dbReference>
<evidence type="ECO:0000313" key="1">
    <source>
        <dbReference type="EMBL" id="KAK7300256.1"/>
    </source>
</evidence>
<accession>A0AAN9JLF4</accession>
<dbReference type="GO" id="GO:0030687">
    <property type="term" value="C:preribosome, large subunit precursor"/>
    <property type="evidence" value="ECO:0007669"/>
    <property type="project" value="TreeGrafter"/>
</dbReference>
<dbReference type="Proteomes" id="UP001359559">
    <property type="component" value="Unassembled WGS sequence"/>
</dbReference>
<sequence>MDFETKISQTWTLAKSWKPCRIGMLPRAIGSSGCLPILDIIDNDNQNQVSERKKDWKLMQHGTKRDATLDLPQLNNSTVKKMRETKNFEVNNELRMQGVKGCLMVGGVWKKIMEEELVASGSSDDPVEPLYLHILWKCLYLN</sequence>
<comment type="caution">
    <text evidence="1">The sequence shown here is derived from an EMBL/GenBank/DDBJ whole genome shotgun (WGS) entry which is preliminary data.</text>
</comment>
<dbReference type="EMBL" id="JAYKXN010000003">
    <property type="protein sequence ID" value="KAK7300256.1"/>
    <property type="molecule type" value="Genomic_DNA"/>
</dbReference>
<dbReference type="GO" id="GO:0000470">
    <property type="term" value="P:maturation of LSU-rRNA"/>
    <property type="evidence" value="ECO:0007669"/>
    <property type="project" value="TreeGrafter"/>
</dbReference>
<proteinExistence type="predicted"/>
<dbReference type="GO" id="GO:0004519">
    <property type="term" value="F:endonuclease activity"/>
    <property type="evidence" value="ECO:0007669"/>
    <property type="project" value="InterPro"/>
</dbReference>
<keyword evidence="2" id="KW-1185">Reference proteome</keyword>
<dbReference type="GO" id="GO:0000460">
    <property type="term" value="P:maturation of 5.8S rRNA"/>
    <property type="evidence" value="ECO:0007669"/>
    <property type="project" value="TreeGrafter"/>
</dbReference>
<dbReference type="PANTHER" id="PTHR15002">
    <property type="entry name" value="RIBOSOMAL BIOGENESIS PROTEIN LAS1L"/>
    <property type="match status" value="1"/>
</dbReference>
<name>A0AAN9JLF4_CLITE</name>
<protein>
    <submittedName>
        <fullName evidence="1">Uncharacterized protein</fullName>
    </submittedName>
</protein>
<organism evidence="1 2">
    <name type="scientific">Clitoria ternatea</name>
    <name type="common">Butterfly pea</name>
    <dbReference type="NCBI Taxonomy" id="43366"/>
    <lineage>
        <taxon>Eukaryota</taxon>
        <taxon>Viridiplantae</taxon>
        <taxon>Streptophyta</taxon>
        <taxon>Embryophyta</taxon>
        <taxon>Tracheophyta</taxon>
        <taxon>Spermatophyta</taxon>
        <taxon>Magnoliopsida</taxon>
        <taxon>eudicotyledons</taxon>
        <taxon>Gunneridae</taxon>
        <taxon>Pentapetalae</taxon>
        <taxon>rosids</taxon>
        <taxon>fabids</taxon>
        <taxon>Fabales</taxon>
        <taxon>Fabaceae</taxon>
        <taxon>Papilionoideae</taxon>
        <taxon>50 kb inversion clade</taxon>
        <taxon>NPAAA clade</taxon>
        <taxon>indigoferoid/millettioid clade</taxon>
        <taxon>Phaseoleae</taxon>
        <taxon>Clitoria</taxon>
    </lineage>
</organism>
<dbReference type="AlphaFoldDB" id="A0AAN9JLF4"/>
<dbReference type="GO" id="GO:0090730">
    <property type="term" value="C:Las1 complex"/>
    <property type="evidence" value="ECO:0007669"/>
    <property type="project" value="InterPro"/>
</dbReference>
<reference evidence="1 2" key="1">
    <citation type="submission" date="2024-01" db="EMBL/GenBank/DDBJ databases">
        <title>The genomes of 5 underutilized Papilionoideae crops provide insights into root nodulation and disease resistance.</title>
        <authorList>
            <person name="Yuan L."/>
        </authorList>
    </citation>
    <scope>NUCLEOTIDE SEQUENCE [LARGE SCALE GENOMIC DNA]</scope>
    <source>
        <strain evidence="1">LY-2023</strain>
        <tissue evidence="1">Leaf</tissue>
    </source>
</reference>
<gene>
    <name evidence="1" type="ORF">RJT34_11097</name>
</gene>